<dbReference type="GO" id="GO:0007051">
    <property type="term" value="P:spindle organization"/>
    <property type="evidence" value="ECO:0007669"/>
    <property type="project" value="InterPro"/>
</dbReference>
<gene>
    <name evidence="12" type="ORF">chiPu_0004232</name>
</gene>
<evidence type="ECO:0000256" key="3">
    <source>
        <dbReference type="ARBA" id="ARBA00010767"/>
    </source>
</evidence>
<feature type="coiled-coil region" evidence="10">
    <location>
        <begin position="12"/>
        <end position="87"/>
    </location>
</feature>
<protein>
    <recommendedName>
        <fullName evidence="4">Centrosomal protein kizuna</fullName>
    </recommendedName>
    <alternativeName>
        <fullName evidence="9">Polo-like kinase 1 substrate 1</fullName>
    </alternativeName>
</protein>
<evidence type="ECO:0000313" key="12">
    <source>
        <dbReference type="EMBL" id="GCC25821.1"/>
    </source>
</evidence>
<evidence type="ECO:0000256" key="6">
    <source>
        <dbReference type="ARBA" id="ARBA00023212"/>
    </source>
</evidence>
<evidence type="ECO:0000256" key="2">
    <source>
        <dbReference type="ARBA" id="ARBA00004300"/>
    </source>
</evidence>
<feature type="compositionally biased region" description="Basic and acidic residues" evidence="11">
    <location>
        <begin position="755"/>
        <end position="772"/>
    </location>
</feature>
<comment type="function">
    <text evidence="8">Centrosomal protein required for establishing a robust mitotic centrosome architecture that can endure the forces that converge on the centrosomes during spindle formation. Required for stabilizing the expanded pericentriolar material around the centriole.</text>
</comment>
<dbReference type="EMBL" id="BEZZ01000099">
    <property type="protein sequence ID" value="GCC25821.1"/>
    <property type="molecule type" value="Genomic_DNA"/>
</dbReference>
<organism evidence="12 13">
    <name type="scientific">Chiloscyllium punctatum</name>
    <name type="common">Brownbanded bambooshark</name>
    <name type="synonym">Hemiscyllium punctatum</name>
    <dbReference type="NCBI Taxonomy" id="137246"/>
    <lineage>
        <taxon>Eukaryota</taxon>
        <taxon>Metazoa</taxon>
        <taxon>Chordata</taxon>
        <taxon>Craniata</taxon>
        <taxon>Vertebrata</taxon>
        <taxon>Chondrichthyes</taxon>
        <taxon>Elasmobranchii</taxon>
        <taxon>Galeomorphii</taxon>
        <taxon>Galeoidea</taxon>
        <taxon>Orectolobiformes</taxon>
        <taxon>Hemiscylliidae</taxon>
        <taxon>Chiloscyllium</taxon>
    </lineage>
</organism>
<name>A0A401S607_CHIPU</name>
<proteinExistence type="inferred from homology"/>
<accession>A0A401S607</accession>
<dbReference type="STRING" id="137246.A0A401S607"/>
<reference evidence="12 13" key="1">
    <citation type="journal article" date="2018" name="Nat. Ecol. Evol.">
        <title>Shark genomes provide insights into elasmobranch evolution and the origin of vertebrates.</title>
        <authorList>
            <person name="Hara Y"/>
            <person name="Yamaguchi K"/>
            <person name="Onimaru K"/>
            <person name="Kadota M"/>
            <person name="Koyanagi M"/>
            <person name="Keeley SD"/>
            <person name="Tatsumi K"/>
            <person name="Tanaka K"/>
            <person name="Motone F"/>
            <person name="Kageyama Y"/>
            <person name="Nozu R"/>
            <person name="Adachi N"/>
            <person name="Nishimura O"/>
            <person name="Nakagawa R"/>
            <person name="Tanegashima C"/>
            <person name="Kiyatake I"/>
            <person name="Matsumoto R"/>
            <person name="Murakumo K"/>
            <person name="Nishida K"/>
            <person name="Terakita A"/>
            <person name="Kuratani S"/>
            <person name="Sato K"/>
            <person name="Hyodo S Kuraku.S."/>
        </authorList>
    </citation>
    <scope>NUCLEOTIDE SEQUENCE [LARGE SCALE GENOMIC DNA]</scope>
</reference>
<dbReference type="OrthoDB" id="8015657at2759"/>
<dbReference type="Proteomes" id="UP000287033">
    <property type="component" value="Unassembled WGS sequence"/>
</dbReference>
<keyword evidence="10" id="KW-0175">Coiled coil</keyword>
<keyword evidence="13" id="KW-1185">Reference proteome</keyword>
<dbReference type="InterPro" id="IPR026742">
    <property type="entry name" value="Centrosomal_kizuma"/>
</dbReference>
<evidence type="ECO:0000256" key="10">
    <source>
        <dbReference type="SAM" id="Coils"/>
    </source>
</evidence>
<evidence type="ECO:0000256" key="4">
    <source>
        <dbReference type="ARBA" id="ARBA00013872"/>
    </source>
</evidence>
<dbReference type="AlphaFoldDB" id="A0A401S607"/>
<keyword evidence="7" id="KW-0966">Cell projection</keyword>
<evidence type="ECO:0000256" key="9">
    <source>
        <dbReference type="ARBA" id="ARBA00031153"/>
    </source>
</evidence>
<comment type="caution">
    <text evidence="12">The sequence shown here is derived from an EMBL/GenBank/DDBJ whole genome shotgun (WGS) entry which is preliminary data.</text>
</comment>
<evidence type="ECO:0000256" key="1">
    <source>
        <dbReference type="ARBA" id="ARBA00004120"/>
    </source>
</evidence>
<keyword evidence="5" id="KW-0963">Cytoplasm</keyword>
<sequence>MAANDPAFLERLGELQRQLHGSEQQRLELEQNLLKCKKSSRWMLKRARLKSYLRELCERERKAQLRNRQLLKDFENIEAQVAALTSSSDTLKQMKMEYEKQIEKLMPIWSESLKSQRKEKEATIEQTGNLSRQKDIDVGKHMSKGLSTTCIMDQQASWTSNGTCSNLREKCQQHVESFTSSQPYRQAASVTTTHSKSVMDNLKSPMSSKGSQDFHTVSDIIERETGLQTSQVMPFTPVISSRNERLCYEGIECNRRIRANSSAGSQELPIPVTQLESIKEELTQTIVLDDFKNRLTGEENNLKNIIVSEQAHERFQRQFMDLHQDSGCSGVSSMNTKENSIFHLGNYKTPQQQDVNIAIDEGSKLKQGKEMKTRKKRNMSKYMSEVEHSYETLMNTVSSLNQKKDAEEALRPSQDVQRLADEMCDSESDLSISINDEELKLKESFENPCNHILLRKTTTNDDLARSNESVSAKDKSFTLFKEENIVPLLNQPDEKDHGGSVEGDLHGELHEYTTETHQNDSCLSLEGFFHLLQTIEDGVRETVTTNSRVYQPTTISNEKLQEITSTCNKKDSVSRKNLDACGAVVLHQLKGLSQSTSNGCLLSEEILNKECEAFDGSNNRLLDLPADSTTLWDRWYLHVLSMLEHQVLTTDEAAEIFGPLLVAESSNNSQKATALLKKILPKDIEKQSFPSDDSSCSLPSSFNDDLEIKPGVPVPSFDLSITKQQETRAYQLLKLSAMQKSEKDVSDLHLAGTSKEKCSRKAKNDNEVKDNFETGSSEESPQLRDRSKKERINPVKSKAFWGESDDSASDIEAILHPKTSEVFQDRDDFEDFF</sequence>
<dbReference type="PANTHER" id="PTHR16299:SF2">
    <property type="entry name" value="CENTROSOMAL PROTEIN KIZUNA"/>
    <property type="match status" value="1"/>
</dbReference>
<dbReference type="PANTHER" id="PTHR16299">
    <property type="entry name" value="CENTROSOMAL PROTEIN KIZUNA"/>
    <property type="match status" value="1"/>
</dbReference>
<dbReference type="GO" id="GO:0005813">
    <property type="term" value="C:centrosome"/>
    <property type="evidence" value="ECO:0007669"/>
    <property type="project" value="UniProtKB-SubCell"/>
</dbReference>
<evidence type="ECO:0000256" key="7">
    <source>
        <dbReference type="ARBA" id="ARBA00023273"/>
    </source>
</evidence>
<evidence type="ECO:0000256" key="5">
    <source>
        <dbReference type="ARBA" id="ARBA00022490"/>
    </source>
</evidence>
<evidence type="ECO:0000313" key="13">
    <source>
        <dbReference type="Proteomes" id="UP000287033"/>
    </source>
</evidence>
<feature type="compositionally biased region" description="Basic and acidic residues" evidence="11">
    <location>
        <begin position="781"/>
        <end position="793"/>
    </location>
</feature>
<dbReference type="OMA" id="EKEQTHC"/>
<feature type="region of interest" description="Disordered" evidence="11">
    <location>
        <begin position="755"/>
        <end position="806"/>
    </location>
</feature>
<keyword evidence="6" id="KW-0206">Cytoskeleton</keyword>
<evidence type="ECO:0000256" key="8">
    <source>
        <dbReference type="ARBA" id="ARBA00024919"/>
    </source>
</evidence>
<evidence type="ECO:0000256" key="11">
    <source>
        <dbReference type="SAM" id="MobiDB-lite"/>
    </source>
</evidence>
<comment type="subcellular location">
    <subcellularLocation>
        <location evidence="1">Cytoplasm</location>
        <location evidence="1">Cytoskeleton</location>
        <location evidence="1">Cilium basal body</location>
    </subcellularLocation>
    <subcellularLocation>
        <location evidence="2">Cytoplasm</location>
        <location evidence="2">Cytoskeleton</location>
        <location evidence="2">Microtubule organizing center</location>
        <location evidence="2">Centrosome</location>
    </subcellularLocation>
</comment>
<comment type="similarity">
    <text evidence="3">Belongs to the kizuna family.</text>
</comment>